<keyword evidence="5" id="KW-1185">Reference proteome</keyword>
<evidence type="ECO:0000256" key="2">
    <source>
        <dbReference type="SAM" id="MobiDB-lite"/>
    </source>
</evidence>
<dbReference type="RefSeq" id="XP_044331403.1">
    <property type="nucleotide sequence ID" value="XM_044475468.1"/>
</dbReference>
<organism evidence="4">
    <name type="scientific">Triticum aestivum</name>
    <name type="common">Wheat</name>
    <dbReference type="NCBI Taxonomy" id="4565"/>
    <lineage>
        <taxon>Eukaryota</taxon>
        <taxon>Viridiplantae</taxon>
        <taxon>Streptophyta</taxon>
        <taxon>Embryophyta</taxon>
        <taxon>Tracheophyta</taxon>
        <taxon>Spermatophyta</taxon>
        <taxon>Magnoliopsida</taxon>
        <taxon>Liliopsida</taxon>
        <taxon>Poales</taxon>
        <taxon>Poaceae</taxon>
        <taxon>BOP clade</taxon>
        <taxon>Pooideae</taxon>
        <taxon>Triticodae</taxon>
        <taxon>Triticeae</taxon>
        <taxon>Triticinae</taxon>
        <taxon>Triticum</taxon>
    </lineage>
</organism>
<sequence length="938" mass="99119">MTTRRVRRRTCRDKGKGKEVVEEGRAVEAGSSPPRDWVPAGDGDGGGEAVAGEAVDWTLLPDDTVLQLFGRLSYRDRASLVATCQTWRGLGSSPCLWSTLDLRAHRCDAEVASSLASRCGGLQRLRLRGHEAAVAVASALGARDLREVVAEGCRGLTDATLAVLAARHEALESLQIGPDPLERISSDALRHVALCCSRLRRLHLSGLREADSDAIGALARYCPLLEDVALLDCGTVDEAALGDIHSLRFLSIAGCYNVKWATASASWAQLPLLVAVDVSRTDVSPNAVARLISHSKTLELICALNCKFVEEEQAHSPTAFSNSKGKLVLTITCPIFKSLASLFPAEAVEEHGVFNECNWRNKRKILGVMMNWLEWILSQSLLRIAECNPYGMDDFWLQQGTSMLLSLVKSSQEDVQERAATTIATFVVIDDETANVDAARSEAVMRDGGIPLLLDLARCSRVSAQSEAAKAIANLSVNAKVAKVVADEGGIAIFTNLAKSTNRLVAEEAAGGLWNLSVGEEHKAAIAAAGGIKALVDLIFRWPAGTDGVLERAAGALANLAADDKCSLEVAKAGGVHALVTLARSCKLEGVLEQAARALANLAAHGDNNNNNAAVGQEAGALEALVQLTCSQNEGVRQEAAGALWNLSFDDRNREAIAAAGGVEALVSLAQQCLNASEGLQERAAGALWGLSVSESNSIAIGQEGGVAPLLTMAQSEVEDVHETAAGALWNLAFYSSNAHRIVEEGGVPILVHLCSSSGSKMARFMSALALAYMFDGRMDEAAIVGTSSEGSSKGVNVEGARRMALKHIEIFVLTFSDPQVFSMAAASSAPAALSQVAEAVFIQEAGHLRCSGAEIGRFIAMLRNPTPVLRACAAFALLQFSIPGGRHATHHADLLQNVGAARVLRAAAAATSASIEAKVFARIVLRNLEHHQAGTST</sequence>
<feature type="repeat" description="ARM" evidence="1">
    <location>
        <begin position="489"/>
        <end position="531"/>
    </location>
</feature>
<feature type="repeat" description="ARM" evidence="1">
    <location>
        <begin position="661"/>
        <end position="706"/>
    </location>
</feature>
<dbReference type="CDD" id="cd22155">
    <property type="entry name" value="F-box_AtADLO1-like"/>
    <property type="match status" value="1"/>
</dbReference>
<gene>
    <name evidence="4" type="primary">LOC123052328</name>
</gene>
<feature type="repeat" description="ARM" evidence="1">
    <location>
        <begin position="620"/>
        <end position="662"/>
    </location>
</feature>
<dbReference type="InterPro" id="IPR011989">
    <property type="entry name" value="ARM-like"/>
</dbReference>
<feature type="compositionally biased region" description="Basic and acidic residues" evidence="2">
    <location>
        <begin position="12"/>
        <end position="26"/>
    </location>
</feature>
<dbReference type="InterPro" id="IPR032675">
    <property type="entry name" value="LRR_dom_sf"/>
</dbReference>
<evidence type="ECO:0000313" key="5">
    <source>
        <dbReference type="Proteomes" id="UP000019116"/>
    </source>
</evidence>
<feature type="compositionally biased region" description="Basic residues" evidence="2">
    <location>
        <begin position="1"/>
        <end position="11"/>
    </location>
</feature>
<dbReference type="Pfam" id="PF00514">
    <property type="entry name" value="Arm"/>
    <property type="match status" value="7"/>
</dbReference>
<dbReference type="InterPro" id="IPR016024">
    <property type="entry name" value="ARM-type_fold"/>
</dbReference>
<name>A0A3B5Y1C3_WHEAT</name>
<feature type="repeat" description="ARM" evidence="1">
    <location>
        <begin position="574"/>
        <end position="609"/>
    </location>
</feature>
<dbReference type="InterPro" id="IPR000225">
    <property type="entry name" value="Armadillo"/>
</dbReference>
<evidence type="ECO:0000259" key="3">
    <source>
        <dbReference type="SMART" id="SM00256"/>
    </source>
</evidence>
<dbReference type="SUPFAM" id="SSF48371">
    <property type="entry name" value="ARM repeat"/>
    <property type="match status" value="1"/>
</dbReference>
<dbReference type="GeneID" id="123052328"/>
<reference evidence="4" key="1">
    <citation type="submission" date="2018-08" db="EMBL/GenBank/DDBJ databases">
        <authorList>
            <person name="Rossello M."/>
        </authorList>
    </citation>
    <scope>NUCLEOTIDE SEQUENCE [LARGE SCALE GENOMIC DNA]</scope>
    <source>
        <strain evidence="4">cv. Chinese Spring</strain>
    </source>
</reference>
<dbReference type="KEGG" id="taes:123052328"/>
<dbReference type="InterPro" id="IPR036047">
    <property type="entry name" value="F-box-like_dom_sf"/>
</dbReference>
<dbReference type="GO" id="GO:0005634">
    <property type="term" value="C:nucleus"/>
    <property type="evidence" value="ECO:0000318"/>
    <property type="project" value="GO_Central"/>
</dbReference>
<evidence type="ECO:0000256" key="1">
    <source>
        <dbReference type="PROSITE-ProRule" id="PRU00259"/>
    </source>
</evidence>
<dbReference type="Gene3D" id="3.80.10.10">
    <property type="entry name" value="Ribonuclease Inhibitor"/>
    <property type="match status" value="1"/>
</dbReference>
<dbReference type="EnsemblPlants" id="TraesCS1A02G217900.1">
    <property type="protein sequence ID" value="TraesCS1A02G217900.1"/>
    <property type="gene ID" value="TraesCS1A02G217900"/>
</dbReference>
<dbReference type="SUPFAM" id="SSF52047">
    <property type="entry name" value="RNI-like"/>
    <property type="match status" value="1"/>
</dbReference>
<dbReference type="AlphaFoldDB" id="A0A3B5Y1C3"/>
<proteinExistence type="predicted"/>
<dbReference type="PROSITE" id="PS50176">
    <property type="entry name" value="ARM_REPEAT"/>
    <property type="match status" value="7"/>
</dbReference>
<feature type="repeat" description="ARM" evidence="1">
    <location>
        <begin position="705"/>
        <end position="747"/>
    </location>
</feature>
<evidence type="ECO:0000313" key="4">
    <source>
        <dbReference type="EnsemblPlants" id="TraesCS1A02G217900.1"/>
    </source>
</evidence>
<dbReference type="SMART" id="SM00185">
    <property type="entry name" value="ARM"/>
    <property type="match status" value="8"/>
</dbReference>
<feature type="region of interest" description="Disordered" evidence="2">
    <location>
        <begin position="1"/>
        <end position="45"/>
    </location>
</feature>
<dbReference type="Pfam" id="PF12937">
    <property type="entry name" value="F-box-like"/>
    <property type="match status" value="1"/>
</dbReference>
<feature type="repeat" description="ARM" evidence="1">
    <location>
        <begin position="530"/>
        <end position="575"/>
    </location>
</feature>
<dbReference type="InterPro" id="IPR001810">
    <property type="entry name" value="F-box_dom"/>
</dbReference>
<dbReference type="STRING" id="4565.A0A3B5Y1C3"/>
<dbReference type="Proteomes" id="UP000019116">
    <property type="component" value="Chromosome 1A"/>
</dbReference>
<reference evidence="4" key="2">
    <citation type="submission" date="2018-10" db="UniProtKB">
        <authorList>
            <consortium name="EnsemblPlants"/>
        </authorList>
    </citation>
    <scope>IDENTIFICATION</scope>
</reference>
<feature type="repeat" description="ARM" evidence="1">
    <location>
        <begin position="448"/>
        <end position="490"/>
    </location>
</feature>
<dbReference type="Gramene" id="TraesCS1A03G0573400.2">
    <property type="protein sequence ID" value="TraesCS1A03G0573400.2.CDS"/>
    <property type="gene ID" value="TraesCS1A03G0573400"/>
</dbReference>
<dbReference type="SMART" id="SM00256">
    <property type="entry name" value="FBOX"/>
    <property type="match status" value="1"/>
</dbReference>
<dbReference type="SMR" id="A0A3B5Y1C3"/>
<dbReference type="SUPFAM" id="SSF81383">
    <property type="entry name" value="F-box domain"/>
    <property type="match status" value="1"/>
</dbReference>
<dbReference type="PANTHER" id="PTHR46976:SF1">
    <property type="entry name" value="PROTEIN ARABIDILLO 1"/>
    <property type="match status" value="1"/>
</dbReference>
<protein>
    <recommendedName>
        <fullName evidence="3">F-box domain-containing protein</fullName>
    </recommendedName>
</protein>
<dbReference type="Gramene" id="TraesCS1A02G217900.1">
    <property type="protein sequence ID" value="TraesCS1A02G217900.1"/>
    <property type="gene ID" value="TraesCS1A02G217900"/>
</dbReference>
<accession>A0A3B5Y1C3</accession>
<dbReference type="Gene3D" id="1.25.10.10">
    <property type="entry name" value="Leucine-rich Repeat Variant"/>
    <property type="match status" value="3"/>
</dbReference>
<feature type="domain" description="F-box" evidence="3">
    <location>
        <begin position="60"/>
        <end position="100"/>
    </location>
</feature>
<dbReference type="PANTHER" id="PTHR46976">
    <property type="entry name" value="PROTEIN ARABIDILLO 1"/>
    <property type="match status" value="1"/>
</dbReference>